<feature type="region of interest" description="Disordered" evidence="1">
    <location>
        <begin position="42"/>
        <end position="107"/>
    </location>
</feature>
<feature type="compositionally biased region" description="Polar residues" evidence="1">
    <location>
        <begin position="17"/>
        <end position="27"/>
    </location>
</feature>
<evidence type="ECO:0000313" key="2">
    <source>
        <dbReference type="EMBL" id="KAG7158377.1"/>
    </source>
</evidence>
<feature type="compositionally biased region" description="Basic and acidic residues" evidence="1">
    <location>
        <begin position="98"/>
        <end position="107"/>
    </location>
</feature>
<gene>
    <name evidence="2" type="ORF">Hamer_G021829</name>
</gene>
<organism evidence="2 3">
    <name type="scientific">Homarus americanus</name>
    <name type="common">American lobster</name>
    <dbReference type="NCBI Taxonomy" id="6706"/>
    <lineage>
        <taxon>Eukaryota</taxon>
        <taxon>Metazoa</taxon>
        <taxon>Ecdysozoa</taxon>
        <taxon>Arthropoda</taxon>
        <taxon>Crustacea</taxon>
        <taxon>Multicrustacea</taxon>
        <taxon>Malacostraca</taxon>
        <taxon>Eumalacostraca</taxon>
        <taxon>Eucarida</taxon>
        <taxon>Decapoda</taxon>
        <taxon>Pleocyemata</taxon>
        <taxon>Astacidea</taxon>
        <taxon>Nephropoidea</taxon>
        <taxon>Nephropidae</taxon>
        <taxon>Homarus</taxon>
    </lineage>
</organism>
<protein>
    <submittedName>
        <fullName evidence="2">Uncharacterized protein</fullName>
    </submittedName>
</protein>
<proteinExistence type="predicted"/>
<feature type="non-terminal residue" evidence="2">
    <location>
        <position position="1"/>
    </location>
</feature>
<keyword evidence="3" id="KW-1185">Reference proteome</keyword>
<comment type="caution">
    <text evidence="2">The sequence shown here is derived from an EMBL/GenBank/DDBJ whole genome shotgun (WGS) entry which is preliminary data.</text>
</comment>
<evidence type="ECO:0000313" key="3">
    <source>
        <dbReference type="Proteomes" id="UP000747542"/>
    </source>
</evidence>
<dbReference type="EMBL" id="JAHLQT010035368">
    <property type="protein sequence ID" value="KAG7158377.1"/>
    <property type="molecule type" value="Genomic_DNA"/>
</dbReference>
<dbReference type="Proteomes" id="UP000747542">
    <property type="component" value="Unassembled WGS sequence"/>
</dbReference>
<reference evidence="2" key="1">
    <citation type="journal article" date="2021" name="Sci. Adv.">
        <title>The American lobster genome reveals insights on longevity, neural, and immune adaptations.</title>
        <authorList>
            <person name="Polinski J.M."/>
            <person name="Zimin A.V."/>
            <person name="Clark K.F."/>
            <person name="Kohn A.B."/>
            <person name="Sadowski N."/>
            <person name="Timp W."/>
            <person name="Ptitsyn A."/>
            <person name="Khanna P."/>
            <person name="Romanova D.Y."/>
            <person name="Williams P."/>
            <person name="Greenwood S.J."/>
            <person name="Moroz L.L."/>
            <person name="Walt D.R."/>
            <person name="Bodnar A.G."/>
        </authorList>
    </citation>
    <scope>NUCLEOTIDE SEQUENCE</scope>
    <source>
        <strain evidence="2">GMGI-L3</strain>
    </source>
</reference>
<accession>A0A8J5MP92</accession>
<feature type="region of interest" description="Disordered" evidence="1">
    <location>
        <begin position="1"/>
        <end position="27"/>
    </location>
</feature>
<dbReference type="AlphaFoldDB" id="A0A8J5MP92"/>
<evidence type="ECO:0000256" key="1">
    <source>
        <dbReference type="SAM" id="MobiDB-lite"/>
    </source>
</evidence>
<name>A0A8J5MP92_HOMAM</name>
<sequence length="135" mass="14528">TSHSAASTEAPLHQAATAASPTGWSSSQTLEHAFNPFYDVSPCSSTSSPPHAHDHTPSGPHPRTFQPTPALIYPPAHASAHTPSSPCPRVEGSTKSLRRGERATGVDRKTYDHRTRLWTASGAWYLWCVWPTSSG</sequence>